<dbReference type="Gene3D" id="3.20.80.10">
    <property type="entry name" value="Regulatory factor, effector binding domain"/>
    <property type="match status" value="1"/>
</dbReference>
<proteinExistence type="predicted"/>
<dbReference type="Pfam" id="PF06445">
    <property type="entry name" value="GyrI-like"/>
    <property type="match status" value="1"/>
</dbReference>
<gene>
    <name evidence="3" type="ORF">GCM10023330_25520</name>
</gene>
<feature type="domain" description="GyrI-like small molecule binding" evidence="2">
    <location>
        <begin position="211"/>
        <end position="302"/>
    </location>
</feature>
<reference evidence="4" key="1">
    <citation type="journal article" date="2019" name="Int. J. Syst. Evol. Microbiol.">
        <title>The Global Catalogue of Microorganisms (GCM) 10K type strain sequencing project: providing services to taxonomists for standard genome sequencing and annotation.</title>
        <authorList>
            <consortium name="The Broad Institute Genomics Platform"/>
            <consortium name="The Broad Institute Genome Sequencing Center for Infectious Disease"/>
            <person name="Wu L."/>
            <person name="Ma J."/>
        </authorList>
    </citation>
    <scope>NUCLEOTIDE SEQUENCE [LARGE SCALE GENOMIC DNA]</scope>
    <source>
        <strain evidence="4">JCM 18325</strain>
    </source>
</reference>
<evidence type="ECO:0000313" key="3">
    <source>
        <dbReference type="EMBL" id="GAA4816142.1"/>
    </source>
</evidence>
<keyword evidence="4" id="KW-1185">Reference proteome</keyword>
<evidence type="ECO:0000259" key="2">
    <source>
        <dbReference type="Pfam" id="PF06445"/>
    </source>
</evidence>
<sequence>MLNKIKYLAIFFVVGILGWYMFVKPEDYIIKFKVAASPGVLLRQVEEWSLLQNKMDSLSSTLNNKIPFEVIEQSITKGDMSLEINWSFKLINDSITQVLVGVLENENSMYNRITAPFLNTNFKKMSIGLVQDYISGIEYRLKNEFKVKFQGVEKITELRYAYIKIEDINMLDKASKMMEINDKLVKFLNDNEIKDGELPFLIVDRWNFHENTIDFKYCFPVKHKDTLPSHSLIRYGKLPSGKALKAIYNGNYRTSDRAWFTLHDYAKRHGIAIQNKPIEFFKNNPFLGGDELTWVTEVYMPILD</sequence>
<organism evidence="3 4">
    <name type="scientific">Litoribaculum gwangyangense</name>
    <dbReference type="NCBI Taxonomy" id="1130722"/>
    <lineage>
        <taxon>Bacteria</taxon>
        <taxon>Pseudomonadati</taxon>
        <taxon>Bacteroidota</taxon>
        <taxon>Flavobacteriia</taxon>
        <taxon>Flavobacteriales</taxon>
        <taxon>Flavobacteriaceae</taxon>
        <taxon>Litoribaculum</taxon>
    </lineage>
</organism>
<name>A0ABP9CQU9_9FLAO</name>
<dbReference type="InterPro" id="IPR029442">
    <property type="entry name" value="GyrI-like"/>
</dbReference>
<evidence type="ECO:0000256" key="1">
    <source>
        <dbReference type="SAM" id="Phobius"/>
    </source>
</evidence>
<keyword evidence="1" id="KW-0472">Membrane</keyword>
<keyword evidence="1" id="KW-1133">Transmembrane helix</keyword>
<protein>
    <recommendedName>
        <fullName evidence="2">GyrI-like small molecule binding domain-containing protein</fullName>
    </recommendedName>
</protein>
<dbReference type="EMBL" id="BAABJW010000004">
    <property type="protein sequence ID" value="GAA4816142.1"/>
    <property type="molecule type" value="Genomic_DNA"/>
</dbReference>
<feature type="transmembrane region" description="Helical" evidence="1">
    <location>
        <begin position="7"/>
        <end position="23"/>
    </location>
</feature>
<evidence type="ECO:0000313" key="4">
    <source>
        <dbReference type="Proteomes" id="UP001501433"/>
    </source>
</evidence>
<dbReference type="Proteomes" id="UP001501433">
    <property type="component" value="Unassembled WGS sequence"/>
</dbReference>
<dbReference type="InterPro" id="IPR011256">
    <property type="entry name" value="Reg_factor_effector_dom_sf"/>
</dbReference>
<dbReference type="SUPFAM" id="SSF55136">
    <property type="entry name" value="Probable bacterial effector-binding domain"/>
    <property type="match status" value="1"/>
</dbReference>
<accession>A0ABP9CQU9</accession>
<keyword evidence="1" id="KW-0812">Transmembrane</keyword>
<dbReference type="RefSeq" id="WP_345277417.1">
    <property type="nucleotide sequence ID" value="NZ_BAABJW010000004.1"/>
</dbReference>
<comment type="caution">
    <text evidence="3">The sequence shown here is derived from an EMBL/GenBank/DDBJ whole genome shotgun (WGS) entry which is preliminary data.</text>
</comment>